<evidence type="ECO:0000256" key="7">
    <source>
        <dbReference type="ARBA" id="ARBA00038651"/>
    </source>
</evidence>
<dbReference type="InterPro" id="IPR007110">
    <property type="entry name" value="Ig-like_dom"/>
</dbReference>
<dbReference type="PANTHER" id="PTHR19339">
    <property type="entry name" value="T CELL RECEPTOR ALPHA VARIABLE 39"/>
    <property type="match status" value="1"/>
</dbReference>
<evidence type="ECO:0000256" key="4">
    <source>
        <dbReference type="ARBA" id="ARBA00023136"/>
    </source>
</evidence>
<keyword evidence="2" id="KW-1003">Cell membrane</keyword>
<evidence type="ECO:0000259" key="10">
    <source>
        <dbReference type="PROSITE" id="PS50835"/>
    </source>
</evidence>
<evidence type="ECO:0000256" key="2">
    <source>
        <dbReference type="ARBA" id="ARBA00022475"/>
    </source>
</evidence>
<evidence type="ECO:0000313" key="12">
    <source>
        <dbReference type="Proteomes" id="UP000694429"/>
    </source>
</evidence>
<dbReference type="InterPro" id="IPR051896">
    <property type="entry name" value="TCR_alpha_variable"/>
</dbReference>
<evidence type="ECO:0000256" key="6">
    <source>
        <dbReference type="ARBA" id="ARBA00023180"/>
    </source>
</evidence>
<protein>
    <recommendedName>
        <fullName evidence="10">Ig-like domain-containing protein</fullName>
    </recommendedName>
</protein>
<dbReference type="PROSITE" id="PS50835">
    <property type="entry name" value="IG_LIKE"/>
    <property type="match status" value="1"/>
</dbReference>
<keyword evidence="4" id="KW-0472">Membrane</keyword>
<dbReference type="Proteomes" id="UP000694429">
    <property type="component" value="Chromosome 8"/>
</dbReference>
<dbReference type="InterPro" id="IPR013783">
    <property type="entry name" value="Ig-like_fold"/>
</dbReference>
<keyword evidence="8" id="KW-1064">Adaptive immunity</keyword>
<evidence type="ECO:0000256" key="5">
    <source>
        <dbReference type="ARBA" id="ARBA00023157"/>
    </source>
</evidence>
<comment type="subcellular location">
    <subcellularLocation>
        <location evidence="1">Cell membrane</location>
    </subcellularLocation>
</comment>
<keyword evidence="5" id="KW-1015">Disulfide bond</keyword>
<organism evidence="11 12">
    <name type="scientific">Canis lupus familiaris</name>
    <name type="common">Dog</name>
    <name type="synonym">Canis familiaris</name>
    <dbReference type="NCBI Taxonomy" id="9615"/>
    <lineage>
        <taxon>Eukaryota</taxon>
        <taxon>Metazoa</taxon>
        <taxon>Chordata</taxon>
        <taxon>Craniata</taxon>
        <taxon>Vertebrata</taxon>
        <taxon>Euteleostomi</taxon>
        <taxon>Mammalia</taxon>
        <taxon>Eutheria</taxon>
        <taxon>Laurasiatheria</taxon>
        <taxon>Carnivora</taxon>
        <taxon>Caniformia</taxon>
        <taxon>Canidae</taxon>
        <taxon>Canis</taxon>
    </lineage>
</organism>
<feature type="chain" id="PRO_5034244150" description="Ig-like domain-containing protein" evidence="9">
    <location>
        <begin position="20"/>
        <end position="223"/>
    </location>
</feature>
<keyword evidence="3 9" id="KW-0732">Signal</keyword>
<reference evidence="11" key="1">
    <citation type="submission" date="2019-03" db="EMBL/GenBank/DDBJ databases">
        <authorList>
            <person name="Warren W.C."/>
            <person name="Johnson G.S."/>
        </authorList>
    </citation>
    <scope>NUCLEOTIDE SEQUENCE [LARGE SCALE GENOMIC DNA]</scope>
    <source>
        <strain evidence="11">Basenji</strain>
    </source>
</reference>
<dbReference type="InterPro" id="IPR013106">
    <property type="entry name" value="Ig_V-set"/>
</dbReference>
<dbReference type="AlphaFoldDB" id="A0A8C0NXL3"/>
<dbReference type="Gene3D" id="2.60.40.10">
    <property type="entry name" value="Immunoglobulins"/>
    <property type="match status" value="1"/>
</dbReference>
<evidence type="ECO:0000256" key="9">
    <source>
        <dbReference type="SAM" id="SignalP"/>
    </source>
</evidence>
<dbReference type="InterPro" id="IPR003599">
    <property type="entry name" value="Ig_sub"/>
</dbReference>
<dbReference type="InterPro" id="IPR036179">
    <property type="entry name" value="Ig-like_dom_sf"/>
</dbReference>
<reference evidence="11" key="2">
    <citation type="submission" date="2025-08" db="UniProtKB">
        <authorList>
            <consortium name="Ensembl"/>
        </authorList>
    </citation>
    <scope>IDENTIFICATION</scope>
</reference>
<name>A0A8C0NXL3_CANLF</name>
<feature type="signal peptide" evidence="9">
    <location>
        <begin position="1"/>
        <end position="19"/>
    </location>
</feature>
<dbReference type="SMART" id="SM00409">
    <property type="entry name" value="IG"/>
    <property type="match status" value="1"/>
</dbReference>
<evidence type="ECO:0000256" key="1">
    <source>
        <dbReference type="ARBA" id="ARBA00004236"/>
    </source>
</evidence>
<keyword evidence="6" id="KW-0325">Glycoprotein</keyword>
<evidence type="ECO:0000313" key="11">
    <source>
        <dbReference type="Ensembl" id="ENSCAFP00030032502.1"/>
    </source>
</evidence>
<evidence type="ECO:0000256" key="8">
    <source>
        <dbReference type="ARBA" id="ARBA00043266"/>
    </source>
</evidence>
<dbReference type="SUPFAM" id="SSF48726">
    <property type="entry name" value="Immunoglobulin"/>
    <property type="match status" value="1"/>
</dbReference>
<dbReference type="GO" id="GO:0042101">
    <property type="term" value="C:T cell receptor complex"/>
    <property type="evidence" value="ECO:0007669"/>
    <property type="project" value="UniProtKB-KW"/>
</dbReference>
<proteinExistence type="predicted"/>
<keyword evidence="8" id="KW-0391">Immunity</keyword>
<sequence>MQTQIRVLLHLLWIQICCELRMKVEQSPGVLILQEGRNASMMCNYSIAVTSVQWFQQNHEGHLTSLLYIVSGMKQKGRLKFTVDTKERNSHLYITDSQPGDSVTYFCAVEAQCSPDTCSLYMKPLGGAEPPCFISMSKKALISLISLLHLSSLHWYRQNPFSNIFKWGTEREEKKQRTMISMKDMKSFLHPRPETQPPTSMLWRHRASHLKPKVWLKSPHPAT</sequence>
<dbReference type="PANTHER" id="PTHR19339:SF8">
    <property type="entry name" value="IG-LIKE DOMAIN-CONTAINING PROTEIN"/>
    <property type="match status" value="1"/>
</dbReference>
<dbReference type="Ensembl" id="ENSCAFT00030037261.1">
    <property type="protein sequence ID" value="ENSCAFP00030032502.1"/>
    <property type="gene ID" value="ENSCAFG00030020292.1"/>
</dbReference>
<feature type="domain" description="Ig-like" evidence="10">
    <location>
        <begin position="22"/>
        <end position="110"/>
    </location>
</feature>
<dbReference type="Pfam" id="PF07686">
    <property type="entry name" value="V-set"/>
    <property type="match status" value="1"/>
</dbReference>
<accession>A0A8C0NXL3</accession>
<evidence type="ECO:0000256" key="3">
    <source>
        <dbReference type="ARBA" id="ARBA00022729"/>
    </source>
</evidence>
<dbReference type="SMART" id="SM00406">
    <property type="entry name" value="IGv"/>
    <property type="match status" value="1"/>
</dbReference>
<keyword evidence="8" id="KW-1279">T cell receptor</keyword>
<comment type="subunit">
    <text evidence="7">Alpha-beta TR is a heterodimer composed of an alpha and beta chain; disulfide-linked. The alpha-beta TR is associated with the transmembrane signaling CD3 coreceptor proteins to form the TR-CD3 (TcR or TCR). The assembly of alpha-beta TR heterodimers with CD3 occurs in the endoplasmic reticulum where a single alpha-beta TR heterodimer associates with one CD3D-CD3E heterodimer, one CD3G-CD3E heterodimer and one CD247 homodimer forming a stable octameric structure. CD3D-CD3E and CD3G-CD3E heterodimers preferentially associate with TR alpha and TR beta chains, respectively. The association of the CD247 homodimer is the last step of TcR assembly in the endoplasmic reticulum and is required for transport to the cell surface.</text>
</comment>